<dbReference type="Proteomes" id="UP001250656">
    <property type="component" value="Unassembled WGS sequence"/>
</dbReference>
<accession>A0ABU3L7Y8</accession>
<dbReference type="PANTHER" id="PTHR30469">
    <property type="entry name" value="MULTIDRUG RESISTANCE PROTEIN MDTA"/>
    <property type="match status" value="1"/>
</dbReference>
<organism evidence="3 4">
    <name type="scientific">Pricia mediterranea</name>
    <dbReference type="NCBI Taxonomy" id="3076079"/>
    <lineage>
        <taxon>Bacteria</taxon>
        <taxon>Pseudomonadati</taxon>
        <taxon>Bacteroidota</taxon>
        <taxon>Flavobacteriia</taxon>
        <taxon>Flavobacteriales</taxon>
        <taxon>Flavobacteriaceae</taxon>
        <taxon>Pricia</taxon>
    </lineage>
</organism>
<evidence type="ECO:0000313" key="4">
    <source>
        <dbReference type="Proteomes" id="UP001250656"/>
    </source>
</evidence>
<dbReference type="RefSeq" id="WP_314016079.1">
    <property type="nucleotide sequence ID" value="NZ_JAVTTP010000001.1"/>
</dbReference>
<sequence length="403" mass="44309">MEKKKIVLICVGILLLAGLITSFIFLTEPTAKSEGASKQTAMLVNVVSAEKGDFNPVITATGTVRPVDDVVLSPLVGGQILRRDPSFTPGGRVSKGEVLLKIDPADYGNTLELRRSELQQSQTDLNMEMGRQQVAEQDLALIGGDSLSSEEKELVLRKPQLDAVKANLKAAKASVDQAQLDLRRTTVRAPFDAQVLSRNVTVGSQVSPGDNLGRLVGTDAYWVEMTVPVSQLRWLDFPLEQDQTGSSVELRSRTAWKPGETRTGHLYRQVGALDDQTRLSRVLVRVEDPLAQNPGNEGQPPLIIGSFVEARIQAEPVVNVVRLNRDYVRSNETVWVMQDKKLQVRKVEILLYDAEHAYILSGLEDGDQVVTTNLSTVAEGVSLRTEGMTGRQREQTDTTKTQQ</sequence>
<dbReference type="PANTHER" id="PTHR30469:SF12">
    <property type="entry name" value="MULTIDRUG RESISTANCE PROTEIN MDTA"/>
    <property type="match status" value="1"/>
</dbReference>
<reference evidence="3 4" key="1">
    <citation type="submission" date="2023-09" db="EMBL/GenBank/DDBJ databases">
        <title>Novel taxa isolated from Blanes Bay.</title>
        <authorList>
            <person name="Rey-Velasco X."/>
            <person name="Lucena T."/>
        </authorList>
    </citation>
    <scope>NUCLEOTIDE SEQUENCE [LARGE SCALE GENOMIC DNA]</scope>
    <source>
        <strain evidence="3 4">S334</strain>
    </source>
</reference>
<evidence type="ECO:0000256" key="1">
    <source>
        <dbReference type="ARBA" id="ARBA00009477"/>
    </source>
</evidence>
<dbReference type="InterPro" id="IPR058625">
    <property type="entry name" value="MdtA-like_BSH"/>
</dbReference>
<dbReference type="Gene3D" id="2.40.30.170">
    <property type="match status" value="1"/>
</dbReference>
<dbReference type="EMBL" id="JAVTTP010000001">
    <property type="protein sequence ID" value="MDT7829851.1"/>
    <property type="molecule type" value="Genomic_DNA"/>
</dbReference>
<dbReference type="InterPro" id="IPR006143">
    <property type="entry name" value="RND_pump_MFP"/>
</dbReference>
<gene>
    <name evidence="3" type="ORF">RQM65_14345</name>
</gene>
<evidence type="ECO:0000259" key="2">
    <source>
        <dbReference type="Pfam" id="PF25917"/>
    </source>
</evidence>
<comment type="caution">
    <text evidence="3">The sequence shown here is derived from an EMBL/GenBank/DDBJ whole genome shotgun (WGS) entry which is preliminary data.</text>
</comment>
<dbReference type="NCBIfam" id="TIGR01730">
    <property type="entry name" value="RND_mfp"/>
    <property type="match status" value="1"/>
</dbReference>
<dbReference type="SUPFAM" id="SSF111369">
    <property type="entry name" value="HlyD-like secretion proteins"/>
    <property type="match status" value="1"/>
</dbReference>
<dbReference type="Pfam" id="PF25917">
    <property type="entry name" value="BSH_RND"/>
    <property type="match status" value="1"/>
</dbReference>
<keyword evidence="4" id="KW-1185">Reference proteome</keyword>
<proteinExistence type="inferred from homology"/>
<protein>
    <submittedName>
        <fullName evidence="3">Efflux RND transporter periplasmic adaptor subunit</fullName>
    </submittedName>
</protein>
<dbReference type="Gene3D" id="1.10.287.470">
    <property type="entry name" value="Helix hairpin bin"/>
    <property type="match status" value="1"/>
</dbReference>
<dbReference type="Gene3D" id="2.40.420.20">
    <property type="match status" value="1"/>
</dbReference>
<evidence type="ECO:0000313" key="3">
    <source>
        <dbReference type="EMBL" id="MDT7829851.1"/>
    </source>
</evidence>
<comment type="similarity">
    <text evidence="1">Belongs to the membrane fusion protein (MFP) (TC 8.A.1) family.</text>
</comment>
<feature type="domain" description="Multidrug resistance protein MdtA-like barrel-sandwich hybrid" evidence="2">
    <location>
        <begin position="71"/>
        <end position="214"/>
    </location>
</feature>
<dbReference type="Gene3D" id="2.40.50.100">
    <property type="match status" value="1"/>
</dbReference>
<name>A0ABU3L7Y8_9FLAO</name>